<keyword evidence="6" id="KW-0282">Flagellum</keyword>
<dbReference type="Pfam" id="PF00460">
    <property type="entry name" value="Flg_bb_rod"/>
    <property type="match status" value="1"/>
</dbReference>
<keyword evidence="6" id="KW-0966">Cell projection</keyword>
<evidence type="ECO:0000256" key="1">
    <source>
        <dbReference type="ARBA" id="ARBA00009677"/>
    </source>
</evidence>
<accession>A0ABV8SYM6</accession>
<comment type="subunit">
    <text evidence="3">The basal body constitutes a major portion of the flagellar organelle and consists of four rings (L,P,S, and M) mounted on a central rod. The rod consists of about 26 subunits of FlgG in the distal portion, and FlgB, FlgC and FlgF are thought to build up the proximal portion of the rod with about 6 subunits each.</text>
</comment>
<sequence length="143" mass="15139">MDLFGVFDISSAGMSVEQSRLAVAASNLANARTTASADGTAYQPLKAVVQATSYANVEAGLAAESLPRPVVQEVVPTDSAPRLVYDPGHPDADERGFVSMPAVDSLSTMMDLISVSRGYEANLRAFDVTRSLLQKTLDMGNSR</sequence>
<dbReference type="Pfam" id="PF06429">
    <property type="entry name" value="Flg_bbr_C"/>
    <property type="match status" value="1"/>
</dbReference>
<comment type="subcellular location">
    <subcellularLocation>
        <location evidence="3">Bacterial flagellum basal body</location>
    </subcellularLocation>
</comment>
<keyword evidence="6" id="KW-0969">Cilium</keyword>
<organism evidence="6 7">
    <name type="scientific">Steroidobacter flavus</name>
    <dbReference type="NCBI Taxonomy" id="1842136"/>
    <lineage>
        <taxon>Bacteria</taxon>
        <taxon>Pseudomonadati</taxon>
        <taxon>Pseudomonadota</taxon>
        <taxon>Gammaproteobacteria</taxon>
        <taxon>Steroidobacterales</taxon>
        <taxon>Steroidobacteraceae</taxon>
        <taxon>Steroidobacter</taxon>
    </lineage>
</organism>
<dbReference type="InterPro" id="IPR010930">
    <property type="entry name" value="Flg_bb/hook_C_dom"/>
</dbReference>
<comment type="similarity">
    <text evidence="1">Belongs to the flagella basal body rod proteins family.</text>
</comment>
<keyword evidence="7" id="KW-1185">Reference proteome</keyword>
<reference evidence="7" key="1">
    <citation type="journal article" date="2019" name="Int. J. Syst. Evol. Microbiol.">
        <title>The Global Catalogue of Microorganisms (GCM) 10K type strain sequencing project: providing services to taxonomists for standard genome sequencing and annotation.</title>
        <authorList>
            <consortium name="The Broad Institute Genomics Platform"/>
            <consortium name="The Broad Institute Genome Sequencing Center for Infectious Disease"/>
            <person name="Wu L."/>
            <person name="Ma J."/>
        </authorList>
    </citation>
    <scope>NUCLEOTIDE SEQUENCE [LARGE SCALE GENOMIC DNA]</scope>
    <source>
        <strain evidence="7">CGMCC 1.10759</strain>
    </source>
</reference>
<dbReference type="InterPro" id="IPR019776">
    <property type="entry name" value="Flagellar_basal_body_rod_CS"/>
</dbReference>
<gene>
    <name evidence="6" type="primary">flgC</name>
    <name evidence="6" type="ORF">ACFPN2_26655</name>
</gene>
<evidence type="ECO:0000259" key="4">
    <source>
        <dbReference type="Pfam" id="PF00460"/>
    </source>
</evidence>
<feature type="domain" description="Flagellar basal-body/hook protein C-terminal" evidence="5">
    <location>
        <begin position="95"/>
        <end position="139"/>
    </location>
</feature>
<dbReference type="NCBIfam" id="TIGR01395">
    <property type="entry name" value="FlgC"/>
    <property type="match status" value="1"/>
</dbReference>
<dbReference type="PROSITE" id="PS00588">
    <property type="entry name" value="FLAGELLA_BB_ROD"/>
    <property type="match status" value="1"/>
</dbReference>
<dbReference type="Proteomes" id="UP001595904">
    <property type="component" value="Unassembled WGS sequence"/>
</dbReference>
<dbReference type="RefSeq" id="WP_380602312.1">
    <property type="nucleotide sequence ID" value="NZ_JBHSDU010000014.1"/>
</dbReference>
<feature type="domain" description="Flagellar basal body rod protein N-terminal" evidence="4">
    <location>
        <begin position="10"/>
        <end position="34"/>
    </location>
</feature>
<comment type="caution">
    <text evidence="6">The sequence shown here is derived from an EMBL/GenBank/DDBJ whole genome shotgun (WGS) entry which is preliminary data.</text>
</comment>
<evidence type="ECO:0000256" key="3">
    <source>
        <dbReference type="RuleBase" id="RU362062"/>
    </source>
</evidence>
<evidence type="ECO:0000256" key="2">
    <source>
        <dbReference type="ARBA" id="ARBA00023143"/>
    </source>
</evidence>
<name>A0ABV8SYM6_9GAMM</name>
<keyword evidence="2 3" id="KW-0975">Bacterial flagellum</keyword>
<protein>
    <recommendedName>
        <fullName evidence="3">Flagellar basal-body rod protein FlgC</fullName>
    </recommendedName>
</protein>
<dbReference type="EMBL" id="JBHSDU010000014">
    <property type="protein sequence ID" value="MFC4312694.1"/>
    <property type="molecule type" value="Genomic_DNA"/>
</dbReference>
<evidence type="ECO:0000259" key="5">
    <source>
        <dbReference type="Pfam" id="PF06429"/>
    </source>
</evidence>
<dbReference type="InterPro" id="IPR006299">
    <property type="entry name" value="FlgC"/>
</dbReference>
<proteinExistence type="inferred from homology"/>
<evidence type="ECO:0000313" key="6">
    <source>
        <dbReference type="EMBL" id="MFC4312694.1"/>
    </source>
</evidence>
<dbReference type="InterPro" id="IPR001444">
    <property type="entry name" value="Flag_bb_rod_N"/>
</dbReference>
<evidence type="ECO:0000313" key="7">
    <source>
        <dbReference type="Proteomes" id="UP001595904"/>
    </source>
</evidence>